<sequence>MAYFVLPGKGKRVYRLAIARRIVDGTARGARDRSPAGLARRRTRVLRRAMRPSRRLRIGLGPWLRALPAQLPDPALTAMLARLDPHVRVAYVLRHMDGLPRYAVRDQLVELRVRDPWPVIQAADAVPAPSARRSGRFESALRPVRTRSAVPLAAAAVLTAALVAALVMTGGDDEPAARDPRLVSAAPDAWTRGRTLDAWPARGDLVRDRAFTGRAAAAWDAAPGAGRSGAAQLLYAGRVDGAPLAVLRLGDRIARYTHGGLDVTTAGADPSAPIALGGGRYLLAPWDASPETLAGERLATSSGVTAPARAGTGCGHGPLFHIGGRTFGDLGGPRATVLAHHSPDHRAGRTERPARLGSDGQKLWNRLACLTHPSQPVSEAMAWNFWSGTLPHGGEHADWVCTRLTRPGGGATAAATLLGSKDRATGPCDALRPVSGTWWRSPSGRWYYLAAAGRGLDPHAEGVDRSTTKRRLLVAPGDRPSPVTLTAR</sequence>
<dbReference type="Proteomes" id="UP000309174">
    <property type="component" value="Unassembled WGS sequence"/>
</dbReference>
<proteinExistence type="predicted"/>
<accession>A0A5C4J456</accession>
<dbReference type="OrthoDB" id="3932808at2"/>
<comment type="caution">
    <text evidence="1">The sequence shown here is derived from an EMBL/GenBank/DDBJ whole genome shotgun (WGS) entry which is preliminary data.</text>
</comment>
<name>A0A5C4J456_9ACTN</name>
<evidence type="ECO:0000313" key="1">
    <source>
        <dbReference type="EMBL" id="TMQ91601.1"/>
    </source>
</evidence>
<organism evidence="1 2">
    <name type="scientific">Actinomadura soli</name>
    <dbReference type="NCBI Taxonomy" id="2508997"/>
    <lineage>
        <taxon>Bacteria</taxon>
        <taxon>Bacillati</taxon>
        <taxon>Actinomycetota</taxon>
        <taxon>Actinomycetes</taxon>
        <taxon>Streptosporangiales</taxon>
        <taxon>Thermomonosporaceae</taxon>
        <taxon>Actinomadura</taxon>
    </lineage>
</organism>
<dbReference type="AlphaFoldDB" id="A0A5C4J456"/>
<gene>
    <name evidence="1" type="ORF">ETD83_30225</name>
</gene>
<protein>
    <submittedName>
        <fullName evidence="1">Uncharacterized protein</fullName>
    </submittedName>
</protein>
<evidence type="ECO:0000313" key="2">
    <source>
        <dbReference type="Proteomes" id="UP000309174"/>
    </source>
</evidence>
<keyword evidence="2" id="KW-1185">Reference proteome</keyword>
<dbReference type="RefSeq" id="WP_138648615.1">
    <property type="nucleotide sequence ID" value="NZ_VCKW01000200.1"/>
</dbReference>
<reference evidence="1 2" key="1">
    <citation type="submission" date="2019-05" db="EMBL/GenBank/DDBJ databases">
        <title>Draft genome sequence of Actinomadura sp. 14C53.</title>
        <authorList>
            <person name="Saricaoglu S."/>
            <person name="Isik K."/>
        </authorList>
    </citation>
    <scope>NUCLEOTIDE SEQUENCE [LARGE SCALE GENOMIC DNA]</scope>
    <source>
        <strain evidence="1 2">14C53</strain>
    </source>
</reference>
<dbReference type="EMBL" id="VCKW01000200">
    <property type="protein sequence ID" value="TMQ91601.1"/>
    <property type="molecule type" value="Genomic_DNA"/>
</dbReference>